<name>A0AAV9U9U6_9PEZI</name>
<proteinExistence type="predicted"/>
<reference evidence="2 3" key="1">
    <citation type="submission" date="2019-10" db="EMBL/GenBank/DDBJ databases">
        <authorList>
            <person name="Palmer J.M."/>
        </authorList>
    </citation>
    <scope>NUCLEOTIDE SEQUENCE [LARGE SCALE GENOMIC DNA]</scope>
    <source>
        <strain evidence="2 3">TWF730</strain>
    </source>
</reference>
<sequence>MSASKATFTALPVEIHTMIFAFIEAHYHRARKIKLWKNDPLPDEIKRLAFINQQWRRVVIGRKFKSQHLSRIEDVRKLANLTASHPVVATSLRNLTIFVAHSDLPELWGQILKWAEEGASLQSLVIKPSYGQMSQTQVAATGGGGKYTLYEFADLTNPEAASSVPIPIEQLELNTSITDPAEDSDQVLQFGYQSMNILLSRLKLTTSLKLYVCGSCRSRPFLRTTYEATCGYIESILKFQHQSMANLTTLHLRYDISMSRQPYNTSTRSFFLDAKIDNRGDNLSNLLRQLSKRLKAVFIRYDRVTSEIFEPKDGVLPNEETEDWPHLHTFHLLFNDTDAYGYRRSELWSDAAQDVGNGEVEEEEEEELEPTDGAQEYRDIPKNDNDGFDWLNPDIMDDIIYYEDDNEKRRATAGVRSFYLIAAKAVANRMRAIKSFKMEMNLSFDSQVYLEYENQPPNPKLVVIGHQVLEVKDLPKNEDEEGDNELMRIFKNGLGEDVKIRYSLPRTL</sequence>
<comment type="caution">
    <text evidence="2">The sequence shown here is derived from an EMBL/GenBank/DDBJ whole genome shotgun (WGS) entry which is preliminary data.</text>
</comment>
<protein>
    <recommendedName>
        <fullName evidence="4">F-box domain-containing protein</fullName>
    </recommendedName>
</protein>
<evidence type="ECO:0000313" key="3">
    <source>
        <dbReference type="Proteomes" id="UP001373714"/>
    </source>
</evidence>
<gene>
    <name evidence="2" type="ORF">TWF730_002688</name>
</gene>
<feature type="region of interest" description="Disordered" evidence="1">
    <location>
        <begin position="354"/>
        <end position="383"/>
    </location>
</feature>
<accession>A0AAV9U9U6</accession>
<evidence type="ECO:0008006" key="4">
    <source>
        <dbReference type="Google" id="ProtNLM"/>
    </source>
</evidence>
<dbReference type="Proteomes" id="UP001373714">
    <property type="component" value="Unassembled WGS sequence"/>
</dbReference>
<feature type="compositionally biased region" description="Acidic residues" evidence="1">
    <location>
        <begin position="359"/>
        <end position="370"/>
    </location>
</feature>
<evidence type="ECO:0000313" key="2">
    <source>
        <dbReference type="EMBL" id="KAK6337282.1"/>
    </source>
</evidence>
<organism evidence="2 3">
    <name type="scientific">Orbilia blumenaviensis</name>
    <dbReference type="NCBI Taxonomy" id="1796055"/>
    <lineage>
        <taxon>Eukaryota</taxon>
        <taxon>Fungi</taxon>
        <taxon>Dikarya</taxon>
        <taxon>Ascomycota</taxon>
        <taxon>Pezizomycotina</taxon>
        <taxon>Orbiliomycetes</taxon>
        <taxon>Orbiliales</taxon>
        <taxon>Orbiliaceae</taxon>
        <taxon>Orbilia</taxon>
    </lineage>
</organism>
<dbReference type="EMBL" id="JAVHNS010000013">
    <property type="protein sequence ID" value="KAK6337282.1"/>
    <property type="molecule type" value="Genomic_DNA"/>
</dbReference>
<keyword evidence="3" id="KW-1185">Reference proteome</keyword>
<dbReference type="AlphaFoldDB" id="A0AAV9U9U6"/>
<evidence type="ECO:0000256" key="1">
    <source>
        <dbReference type="SAM" id="MobiDB-lite"/>
    </source>
</evidence>